<evidence type="ECO:0000313" key="2">
    <source>
        <dbReference type="Proteomes" id="UP001144978"/>
    </source>
</evidence>
<dbReference type="EMBL" id="JANSHE010000005">
    <property type="protein sequence ID" value="KAJ3019578.1"/>
    <property type="molecule type" value="Genomic_DNA"/>
</dbReference>
<name>A0ACC1QAA0_9APHY</name>
<comment type="caution">
    <text evidence="1">The sequence shown here is derived from an EMBL/GenBank/DDBJ whole genome shotgun (WGS) entry which is preliminary data.</text>
</comment>
<organism evidence="1 2">
    <name type="scientific">Trametes sanguinea</name>
    <dbReference type="NCBI Taxonomy" id="158606"/>
    <lineage>
        <taxon>Eukaryota</taxon>
        <taxon>Fungi</taxon>
        <taxon>Dikarya</taxon>
        <taxon>Basidiomycota</taxon>
        <taxon>Agaricomycotina</taxon>
        <taxon>Agaricomycetes</taxon>
        <taxon>Polyporales</taxon>
        <taxon>Polyporaceae</taxon>
        <taxon>Trametes</taxon>
    </lineage>
</organism>
<protein>
    <submittedName>
        <fullName evidence="1">Uncharacterized protein</fullName>
    </submittedName>
</protein>
<dbReference type="Proteomes" id="UP001144978">
    <property type="component" value="Unassembled WGS sequence"/>
</dbReference>
<evidence type="ECO:0000313" key="1">
    <source>
        <dbReference type="EMBL" id="KAJ3019578.1"/>
    </source>
</evidence>
<accession>A0ACC1QAA0</accession>
<reference evidence="1" key="1">
    <citation type="submission" date="2022-08" db="EMBL/GenBank/DDBJ databases">
        <title>Genome Sequence of Pycnoporus sanguineus.</title>
        <authorList>
            <person name="Buettner E."/>
        </authorList>
    </citation>
    <scope>NUCLEOTIDE SEQUENCE</scope>
    <source>
        <strain evidence="1">CG-C14</strain>
    </source>
</reference>
<keyword evidence="2" id="KW-1185">Reference proteome</keyword>
<proteinExistence type="predicted"/>
<gene>
    <name evidence="1" type="ORF">NUW54_g44</name>
</gene>
<sequence length="346" mass="37713">MPPRTVPPSTPTSTVKVHKGSAKLLSIASAKDTPDKSTQKITAKWSEDDEKALINYLATKGKAAAADGANYRKPVWEAAARHLAKLPCKGAPKTWQVCKNKWSRLKKAYWAVFDLKNNASGMAYDDEKGADITDETEEIWVAYVKSHPDASPFKNKGFVYYASMQPLMPSKAKGSNVFRPGQAEEEPSQVDEEVGEHAGSEAVIEGGEEEQEEEEDDGQDEEGSVDTSPATPVSSQKRKSTLSQSTSVKKVKMSQGALALQAVGEKLDDFNTILRSLVALESQEPAASAPLAPTTPQRKQLAIRRAQELETHLDDNRLVSLINIFQKDGSAADAYLVLERASLRKA</sequence>